<protein>
    <submittedName>
        <fullName evidence="9">Oligoendopeptidase F</fullName>
    </submittedName>
</protein>
<proteinExistence type="inferred from homology"/>
<dbReference type="Proteomes" id="UP001321804">
    <property type="component" value="Chromosome"/>
</dbReference>
<dbReference type="PANTHER" id="PTHR34217">
    <property type="entry name" value="METAL-DEPENDENT CARBOXYPEPTIDASE"/>
    <property type="match status" value="1"/>
</dbReference>
<evidence type="ECO:0000259" key="7">
    <source>
        <dbReference type="Pfam" id="PF01432"/>
    </source>
</evidence>
<dbReference type="InterPro" id="IPR013647">
    <property type="entry name" value="OligopepF_N_dom"/>
</dbReference>
<keyword evidence="2 6" id="KW-0479">Metal-binding</keyword>
<dbReference type="Pfam" id="PF01432">
    <property type="entry name" value="Peptidase_M3"/>
    <property type="match status" value="1"/>
</dbReference>
<evidence type="ECO:0000256" key="5">
    <source>
        <dbReference type="ARBA" id="ARBA00023049"/>
    </source>
</evidence>
<organism evidence="9 10">
    <name type="scientific">Xylocopilactobacillus apis</name>
    <dbReference type="NCBI Taxonomy" id="2932183"/>
    <lineage>
        <taxon>Bacteria</taxon>
        <taxon>Bacillati</taxon>
        <taxon>Bacillota</taxon>
        <taxon>Bacilli</taxon>
        <taxon>Lactobacillales</taxon>
        <taxon>Lactobacillaceae</taxon>
        <taxon>Xylocopilactobacillus</taxon>
    </lineage>
</organism>
<dbReference type="Pfam" id="PF08439">
    <property type="entry name" value="Peptidase_M3_N"/>
    <property type="match status" value="1"/>
</dbReference>
<evidence type="ECO:0000256" key="4">
    <source>
        <dbReference type="ARBA" id="ARBA00022833"/>
    </source>
</evidence>
<evidence type="ECO:0000313" key="9">
    <source>
        <dbReference type="EMBL" id="BDR56066.1"/>
    </source>
</evidence>
<dbReference type="NCBIfam" id="TIGR02290">
    <property type="entry name" value="M3_fam_3"/>
    <property type="match status" value="1"/>
</dbReference>
<evidence type="ECO:0000259" key="8">
    <source>
        <dbReference type="Pfam" id="PF08439"/>
    </source>
</evidence>
<dbReference type="GO" id="GO:0004181">
    <property type="term" value="F:metallocarboxypeptidase activity"/>
    <property type="evidence" value="ECO:0007669"/>
    <property type="project" value="InterPro"/>
</dbReference>
<dbReference type="AlphaFoldDB" id="A0AAU9D0P4"/>
<keyword evidence="1 6" id="KW-0645">Protease</keyword>
<evidence type="ECO:0000256" key="3">
    <source>
        <dbReference type="ARBA" id="ARBA00022801"/>
    </source>
</evidence>
<evidence type="ECO:0000256" key="1">
    <source>
        <dbReference type="ARBA" id="ARBA00022670"/>
    </source>
</evidence>
<dbReference type="GO" id="GO:0004222">
    <property type="term" value="F:metalloendopeptidase activity"/>
    <property type="evidence" value="ECO:0007669"/>
    <property type="project" value="InterPro"/>
</dbReference>
<accession>A0AAU9D0P4</accession>
<dbReference type="GO" id="GO:0046872">
    <property type="term" value="F:metal ion binding"/>
    <property type="evidence" value="ECO:0007669"/>
    <property type="project" value="UniProtKB-UniRule"/>
</dbReference>
<name>A0AAU9D0P4_9LACO</name>
<gene>
    <name evidence="9" type="primary">pepF2</name>
    <name evidence="9" type="ORF">KIMC2_06280</name>
</gene>
<dbReference type="InterPro" id="IPR011977">
    <property type="entry name" value="Pept_M3B_clade3"/>
</dbReference>
<feature type="domain" description="Oligopeptidase F N-terminal" evidence="8">
    <location>
        <begin position="107"/>
        <end position="172"/>
    </location>
</feature>
<dbReference type="KEGG" id="xak:KIMC2_06280"/>
<keyword evidence="3 6" id="KW-0378">Hydrolase</keyword>
<evidence type="ECO:0000313" key="10">
    <source>
        <dbReference type="Proteomes" id="UP001321804"/>
    </source>
</evidence>
<dbReference type="InterPro" id="IPR001567">
    <property type="entry name" value="Pept_M3A_M3B_dom"/>
</dbReference>
<dbReference type="Gene3D" id="1.20.140.70">
    <property type="entry name" value="Oligopeptidase f, N-terminal domain"/>
    <property type="match status" value="1"/>
</dbReference>
<comment type="similarity">
    <text evidence="6">Belongs to the peptidase M3 family.</text>
</comment>
<dbReference type="Gene3D" id="1.10.1370.20">
    <property type="entry name" value="Oligoendopeptidase f, C-terminal domain"/>
    <property type="match status" value="1"/>
</dbReference>
<feature type="domain" description="Peptidase M3A/M3B catalytic" evidence="7">
    <location>
        <begin position="197"/>
        <end position="578"/>
    </location>
</feature>
<evidence type="ECO:0000256" key="2">
    <source>
        <dbReference type="ARBA" id="ARBA00022723"/>
    </source>
</evidence>
<dbReference type="InterPro" id="IPR034006">
    <property type="entry name" value="M3B_PepF_2"/>
</dbReference>
<dbReference type="InterPro" id="IPR001333">
    <property type="entry name" value="Peptidase_M32_Taq"/>
</dbReference>
<reference evidence="9 10" key="1">
    <citation type="journal article" date="2023" name="Microbiol. Spectr.">
        <title>Symbiosis of Carpenter Bees with Uncharacterized Lactic Acid Bacteria Showing NAD Auxotrophy.</title>
        <authorList>
            <person name="Kawasaki S."/>
            <person name="Ozawa K."/>
            <person name="Mori T."/>
            <person name="Yamamoto A."/>
            <person name="Ito M."/>
            <person name="Ohkuma M."/>
            <person name="Sakamoto M."/>
            <person name="Matsutani M."/>
        </authorList>
    </citation>
    <scope>NUCLEOTIDE SEQUENCE [LARGE SCALE GENOMIC DNA]</scope>
    <source>
        <strain evidence="9 10">KimC2</strain>
    </source>
</reference>
<dbReference type="RefSeq" id="WP_317697918.1">
    <property type="nucleotide sequence ID" value="NZ_AP026801.1"/>
</dbReference>
<dbReference type="PANTHER" id="PTHR34217:SF1">
    <property type="entry name" value="CARBOXYPEPTIDASE 1"/>
    <property type="match status" value="1"/>
</dbReference>
<dbReference type="InterPro" id="IPR042088">
    <property type="entry name" value="OligoPept_F_C"/>
</dbReference>
<keyword evidence="10" id="KW-1185">Reference proteome</keyword>
<dbReference type="GO" id="GO:0006508">
    <property type="term" value="P:proteolysis"/>
    <property type="evidence" value="ECO:0007669"/>
    <property type="project" value="UniProtKB-KW"/>
</dbReference>
<dbReference type="CDD" id="cd09607">
    <property type="entry name" value="M3B_PepF"/>
    <property type="match status" value="1"/>
</dbReference>
<dbReference type="EMBL" id="AP026801">
    <property type="protein sequence ID" value="BDR56066.1"/>
    <property type="molecule type" value="Genomic_DNA"/>
</dbReference>
<keyword evidence="4 6" id="KW-0862">Zinc</keyword>
<comment type="cofactor">
    <cofactor evidence="6">
        <name>Zn(2+)</name>
        <dbReference type="ChEBI" id="CHEBI:29105"/>
    </cofactor>
    <text evidence="6">Binds 1 zinc ion.</text>
</comment>
<keyword evidence="5 6" id="KW-0482">Metalloprotease</keyword>
<sequence length="599" mass="69063">MALKETWNLKDLFGGDIESKELEEAFHKSDEMIDEISNSFDQTELKDFPKIAQKLQDAEANLGEISSFIGMWQAAFYSDSRVNVKYGQFQDLYLKLIQLEQSWGRKLAELSDDEFNELLKNPQMESIQFTLKEQRKQAQRLLDPQTEYFIQKLQQDALNAWSSHYETIASGLKTSYTDENDQNHEVSAGQALNLLDSIANPAARKNLMTNYEKMWGSAENLSGDTLNHLAGARLTEYQAHKYQDFLDYPLELNRMSRKTLDTMWHVVSENKEMLVKFLNRKARLLKLPTDKISWQDQSAPLDLPGYKSRQLTYEEAADIIVTNFTKFSPKMGKVAKYAFEHQWIEAEDRPGKQPGGFETPLPVSKEARIFLTFTGSVNDAATIGHELGHAFHTMQMYDLPLWRQNYAMNVAETASTFAETIINNANVESAKSNAEKLTLLDAKMVNAVAMFMNIHARFIFEKDFYTERQKRIITPAELNKMMINAQKEAFAGALDENGYHPHFWTSKLHFYIDGVPFYNFPYTFGYLFSLGIYAFAKKSGDNFEDQYISLLRDTANMNVEELAKKHLNVDLTKEDFWQDGADLIKQDIDEYIKLSEEFI</sequence>
<evidence type="ECO:0000256" key="6">
    <source>
        <dbReference type="RuleBase" id="RU003435"/>
    </source>
</evidence>
<dbReference type="SUPFAM" id="SSF55486">
    <property type="entry name" value="Metalloproteases ('zincins'), catalytic domain"/>
    <property type="match status" value="1"/>
</dbReference>